<dbReference type="OrthoDB" id="39591at2759"/>
<sequence>MVIVPLGTVLVQVQVGRSHYYTGKEGPQRRPSDGKRYSKEEDEIVINAVAEYVESHNLGDEGLKTVLNCGAHQEVRKCWKEIQAAFLGGQLGEYTIELMFFSEGIRNIHGLLKS</sequence>
<accession>A0A9D3UC11</accession>
<protein>
    <submittedName>
        <fullName evidence="1">Uncharacterized protein</fullName>
    </submittedName>
</protein>
<gene>
    <name evidence="1" type="ORF">J1N35_045950</name>
</gene>
<comment type="caution">
    <text evidence="1">The sequence shown here is derived from an EMBL/GenBank/DDBJ whole genome shotgun (WGS) entry which is preliminary data.</text>
</comment>
<dbReference type="EMBL" id="JAIQCV010000013">
    <property type="protein sequence ID" value="KAH1033776.1"/>
    <property type="molecule type" value="Genomic_DNA"/>
</dbReference>
<dbReference type="PANTHER" id="PTHR47430">
    <property type="entry name" value="GB|AAC33480.1"/>
    <property type="match status" value="1"/>
</dbReference>
<keyword evidence="2" id="KW-1185">Reference proteome</keyword>
<name>A0A9D3UC11_9ROSI</name>
<organism evidence="1 2">
    <name type="scientific">Gossypium stocksii</name>
    <dbReference type="NCBI Taxonomy" id="47602"/>
    <lineage>
        <taxon>Eukaryota</taxon>
        <taxon>Viridiplantae</taxon>
        <taxon>Streptophyta</taxon>
        <taxon>Embryophyta</taxon>
        <taxon>Tracheophyta</taxon>
        <taxon>Spermatophyta</taxon>
        <taxon>Magnoliopsida</taxon>
        <taxon>eudicotyledons</taxon>
        <taxon>Gunneridae</taxon>
        <taxon>Pentapetalae</taxon>
        <taxon>rosids</taxon>
        <taxon>malvids</taxon>
        <taxon>Malvales</taxon>
        <taxon>Malvaceae</taxon>
        <taxon>Malvoideae</taxon>
        <taxon>Gossypium</taxon>
    </lineage>
</organism>
<reference evidence="1 2" key="1">
    <citation type="journal article" date="2021" name="Plant Biotechnol. J.">
        <title>Multi-omics assisted identification of the key and species-specific regulatory components of drought-tolerant mechanisms in Gossypium stocksii.</title>
        <authorList>
            <person name="Yu D."/>
            <person name="Ke L."/>
            <person name="Zhang D."/>
            <person name="Wu Y."/>
            <person name="Sun Y."/>
            <person name="Mei J."/>
            <person name="Sun J."/>
            <person name="Sun Y."/>
        </authorList>
    </citation>
    <scope>NUCLEOTIDE SEQUENCE [LARGE SCALE GENOMIC DNA]</scope>
    <source>
        <strain evidence="2">cv. E1</strain>
        <tissue evidence="1">Leaf</tissue>
    </source>
</reference>
<evidence type="ECO:0000313" key="1">
    <source>
        <dbReference type="EMBL" id="KAH1033776.1"/>
    </source>
</evidence>
<dbReference type="PANTHER" id="PTHR47430:SF4">
    <property type="entry name" value="GB|AAC33480.1"/>
    <property type="match status" value="1"/>
</dbReference>
<proteinExistence type="predicted"/>
<evidence type="ECO:0000313" key="2">
    <source>
        <dbReference type="Proteomes" id="UP000828251"/>
    </source>
</evidence>
<dbReference type="Proteomes" id="UP000828251">
    <property type="component" value="Unassembled WGS sequence"/>
</dbReference>
<dbReference type="AlphaFoldDB" id="A0A9D3UC11"/>